<dbReference type="Proteomes" id="UP001461163">
    <property type="component" value="Unassembled WGS sequence"/>
</dbReference>
<keyword evidence="3" id="KW-0804">Transcription</keyword>
<evidence type="ECO:0000256" key="2">
    <source>
        <dbReference type="ARBA" id="ARBA00023125"/>
    </source>
</evidence>
<dbReference type="InterPro" id="IPR036388">
    <property type="entry name" value="WH-like_DNA-bd_sf"/>
</dbReference>
<protein>
    <submittedName>
        <fullName evidence="5">Lrp/AsnC family transcriptional regulator</fullName>
    </submittedName>
</protein>
<comment type="caution">
    <text evidence="5">The sequence shown here is derived from an EMBL/GenBank/DDBJ whole genome shotgun (WGS) entry which is preliminary data.</text>
</comment>
<evidence type="ECO:0000313" key="5">
    <source>
        <dbReference type="EMBL" id="MEM5498884.1"/>
    </source>
</evidence>
<dbReference type="Gene3D" id="1.10.10.10">
    <property type="entry name" value="Winged helix-like DNA-binding domain superfamily/Winged helix DNA-binding domain"/>
    <property type="match status" value="1"/>
</dbReference>
<dbReference type="PANTHER" id="PTHR30154">
    <property type="entry name" value="LEUCINE-RESPONSIVE REGULATORY PROTEIN"/>
    <property type="match status" value="1"/>
</dbReference>
<gene>
    <name evidence="5" type="ORF">WNY77_15850</name>
</gene>
<dbReference type="SUPFAM" id="SSF46785">
    <property type="entry name" value="Winged helix' DNA-binding domain"/>
    <property type="match status" value="1"/>
</dbReference>
<dbReference type="InterPro" id="IPR019888">
    <property type="entry name" value="Tscrpt_reg_AsnC-like"/>
</dbReference>
<keyword evidence="1" id="KW-0805">Transcription regulation</keyword>
<dbReference type="InterPro" id="IPR011991">
    <property type="entry name" value="ArsR-like_HTH"/>
</dbReference>
<dbReference type="SUPFAM" id="SSF54909">
    <property type="entry name" value="Dimeric alpha+beta barrel"/>
    <property type="match status" value="1"/>
</dbReference>
<keyword evidence="6" id="KW-1185">Reference proteome</keyword>
<dbReference type="CDD" id="cd00090">
    <property type="entry name" value="HTH_ARSR"/>
    <property type="match status" value="1"/>
</dbReference>
<dbReference type="PROSITE" id="PS50956">
    <property type="entry name" value="HTH_ASNC_2"/>
    <property type="match status" value="1"/>
</dbReference>
<dbReference type="RefSeq" id="WP_342882259.1">
    <property type="nucleotide sequence ID" value="NZ_JBBMQS010000009.1"/>
</dbReference>
<accession>A0ABU9SZE9</accession>
<reference evidence="5 6" key="1">
    <citation type="submission" date="2024-03" db="EMBL/GenBank/DDBJ databases">
        <title>Community enrichment and isolation of bacterial strains for fucoidan degradation.</title>
        <authorList>
            <person name="Sichert A."/>
        </authorList>
    </citation>
    <scope>NUCLEOTIDE SEQUENCE [LARGE SCALE GENOMIC DNA]</scope>
    <source>
        <strain evidence="5 6">AS12</strain>
    </source>
</reference>
<dbReference type="InterPro" id="IPR000485">
    <property type="entry name" value="AsnC-type_HTH_dom"/>
</dbReference>
<dbReference type="SMART" id="SM00344">
    <property type="entry name" value="HTH_ASNC"/>
    <property type="match status" value="1"/>
</dbReference>
<dbReference type="PRINTS" id="PR00033">
    <property type="entry name" value="HTHASNC"/>
</dbReference>
<feature type="domain" description="HTH asnC-type" evidence="4">
    <location>
        <begin position="6"/>
        <end position="67"/>
    </location>
</feature>
<evidence type="ECO:0000313" key="6">
    <source>
        <dbReference type="Proteomes" id="UP001461163"/>
    </source>
</evidence>
<dbReference type="PANTHER" id="PTHR30154:SF34">
    <property type="entry name" value="TRANSCRIPTIONAL REGULATOR AZLB"/>
    <property type="match status" value="1"/>
</dbReference>
<dbReference type="InterPro" id="IPR019887">
    <property type="entry name" value="Tscrpt_reg_AsnC/Lrp_C"/>
</dbReference>
<sequence length="155" mass="17181">MKKQVLDKNSVKIINALEKDGRMSFSNLGEVLGISKTPCWNKVQQLQSAGVIEGYSAQLNTKALGLSIRALVHVVVDFEHYQAFEKAIIEHASVRSCHAVTGDSDYVLEILACDIEAFDELLRAQLSRLPGVQRFNTSISTRMVKNNGPYSDMLP</sequence>
<organism evidence="5 6">
    <name type="scientific">Paraglaciecola mesophila</name>
    <dbReference type="NCBI Taxonomy" id="197222"/>
    <lineage>
        <taxon>Bacteria</taxon>
        <taxon>Pseudomonadati</taxon>
        <taxon>Pseudomonadota</taxon>
        <taxon>Gammaproteobacteria</taxon>
        <taxon>Alteromonadales</taxon>
        <taxon>Alteromonadaceae</taxon>
        <taxon>Paraglaciecola</taxon>
    </lineage>
</organism>
<dbReference type="Pfam" id="PF01037">
    <property type="entry name" value="AsnC_trans_reg"/>
    <property type="match status" value="1"/>
</dbReference>
<dbReference type="Pfam" id="PF13412">
    <property type="entry name" value="HTH_24"/>
    <property type="match status" value="1"/>
</dbReference>
<dbReference type="InterPro" id="IPR036390">
    <property type="entry name" value="WH_DNA-bd_sf"/>
</dbReference>
<keyword evidence="2" id="KW-0238">DNA-binding</keyword>
<dbReference type="EMBL" id="JBBMQS010000009">
    <property type="protein sequence ID" value="MEM5498884.1"/>
    <property type="molecule type" value="Genomic_DNA"/>
</dbReference>
<name>A0ABU9SZE9_9ALTE</name>
<proteinExistence type="predicted"/>
<dbReference type="InterPro" id="IPR011008">
    <property type="entry name" value="Dimeric_a/b-barrel"/>
</dbReference>
<evidence type="ECO:0000256" key="3">
    <source>
        <dbReference type="ARBA" id="ARBA00023163"/>
    </source>
</evidence>
<evidence type="ECO:0000259" key="4">
    <source>
        <dbReference type="PROSITE" id="PS50956"/>
    </source>
</evidence>
<evidence type="ECO:0000256" key="1">
    <source>
        <dbReference type="ARBA" id="ARBA00023015"/>
    </source>
</evidence>
<dbReference type="Gene3D" id="3.30.70.920">
    <property type="match status" value="1"/>
</dbReference>